<dbReference type="Pfam" id="PF01248">
    <property type="entry name" value="Ribosomal_L7Ae"/>
    <property type="match status" value="1"/>
</dbReference>
<comment type="caution">
    <text evidence="4">The sequence shown here is derived from an EMBL/GenBank/DDBJ whole genome shotgun (WGS) entry which is preliminary data.</text>
</comment>
<dbReference type="InterPro" id="IPR029064">
    <property type="entry name" value="Ribosomal_eL30-like_sf"/>
</dbReference>
<dbReference type="InterPro" id="IPR004038">
    <property type="entry name" value="Ribosomal_eL8/eL30/eS12/Gad45"/>
</dbReference>
<dbReference type="GO" id="GO:1990904">
    <property type="term" value="C:ribonucleoprotein complex"/>
    <property type="evidence" value="ECO:0007669"/>
    <property type="project" value="UniProtKB-KW"/>
</dbReference>
<dbReference type="Gene3D" id="3.30.1330.30">
    <property type="match status" value="1"/>
</dbReference>
<dbReference type="Proteomes" id="UP000440578">
    <property type="component" value="Unassembled WGS sequence"/>
</dbReference>
<dbReference type="AlphaFoldDB" id="A0A6A4VRZ8"/>
<dbReference type="PRINTS" id="PR00881">
    <property type="entry name" value="L7ARS6FAMILY"/>
</dbReference>
<evidence type="ECO:0000313" key="5">
    <source>
        <dbReference type="EMBL" id="KAF0301449.1"/>
    </source>
</evidence>
<keyword evidence="2 4" id="KW-0687">Ribonucleoprotein</keyword>
<organism evidence="4 6">
    <name type="scientific">Amphibalanus amphitrite</name>
    <name type="common">Striped barnacle</name>
    <name type="synonym">Balanus amphitrite</name>
    <dbReference type="NCBI Taxonomy" id="1232801"/>
    <lineage>
        <taxon>Eukaryota</taxon>
        <taxon>Metazoa</taxon>
        <taxon>Ecdysozoa</taxon>
        <taxon>Arthropoda</taxon>
        <taxon>Crustacea</taxon>
        <taxon>Multicrustacea</taxon>
        <taxon>Cirripedia</taxon>
        <taxon>Thoracica</taxon>
        <taxon>Thoracicalcarea</taxon>
        <taxon>Balanomorpha</taxon>
        <taxon>Balanoidea</taxon>
        <taxon>Balanidae</taxon>
        <taxon>Amphibalaninae</taxon>
        <taxon>Amphibalanus</taxon>
    </lineage>
</organism>
<reference evidence="4 6" key="1">
    <citation type="submission" date="2019-07" db="EMBL/GenBank/DDBJ databases">
        <title>Draft genome assembly of a fouling barnacle, Amphibalanus amphitrite (Darwin, 1854): The first reference genome for Thecostraca.</title>
        <authorList>
            <person name="Kim W."/>
        </authorList>
    </citation>
    <scope>NUCLEOTIDE SEQUENCE [LARGE SCALE GENOMIC DNA]</scope>
    <source>
        <strain evidence="4">SNU_AA5</strain>
        <tissue evidence="4">Soma without cirri and trophi</tissue>
    </source>
</reference>
<dbReference type="OrthoDB" id="5364946at2759"/>
<sequence>MITYRGVRRRRDSGGHHVHLPAVCEDKSIPYVYVASKDDIGGALGRKKGCIMALIQPHDDYSDAFQECSEEIRRLPLPV</sequence>
<dbReference type="EMBL" id="VIIS01001743">
    <property type="protein sequence ID" value="KAF0293482.1"/>
    <property type="molecule type" value="Genomic_DNA"/>
</dbReference>
<evidence type="ECO:0000313" key="4">
    <source>
        <dbReference type="EMBL" id="KAF0293482.1"/>
    </source>
</evidence>
<gene>
    <name evidence="4" type="primary">NHP2_0</name>
    <name evidence="5" type="synonym">NHP2_1</name>
    <name evidence="4" type="ORF">FJT64_008700</name>
    <name evidence="5" type="ORF">FJT64_026243</name>
</gene>
<evidence type="ECO:0000313" key="6">
    <source>
        <dbReference type="Proteomes" id="UP000440578"/>
    </source>
</evidence>
<protein>
    <submittedName>
        <fullName evidence="4">H/ACA ribonucleoprotein complex subunit 2</fullName>
    </submittedName>
</protein>
<evidence type="ECO:0000259" key="3">
    <source>
        <dbReference type="Pfam" id="PF01248"/>
    </source>
</evidence>
<proteinExistence type="inferred from homology"/>
<evidence type="ECO:0000256" key="1">
    <source>
        <dbReference type="ARBA" id="ARBA00007337"/>
    </source>
</evidence>
<name>A0A6A4VRZ8_AMPAM</name>
<keyword evidence="6" id="KW-1185">Reference proteome</keyword>
<dbReference type="InterPro" id="IPR018492">
    <property type="entry name" value="Ribosomal_eL8/Nhp2"/>
</dbReference>
<dbReference type="SUPFAM" id="SSF55315">
    <property type="entry name" value="L30e-like"/>
    <property type="match status" value="1"/>
</dbReference>
<accession>A0A6A4VRZ8</accession>
<feature type="domain" description="Ribosomal protein eL8/eL30/eS12/Gadd45" evidence="3">
    <location>
        <begin position="18"/>
        <end position="63"/>
    </location>
</feature>
<comment type="similarity">
    <text evidence="1">Belongs to the eukaryotic ribosomal protein eL8 family.</text>
</comment>
<evidence type="ECO:0000256" key="2">
    <source>
        <dbReference type="ARBA" id="ARBA00023274"/>
    </source>
</evidence>
<dbReference type="EMBL" id="VIIS01001164">
    <property type="protein sequence ID" value="KAF0301449.1"/>
    <property type="molecule type" value="Genomic_DNA"/>
</dbReference>